<reference evidence="2 3" key="1">
    <citation type="journal article" date="2012" name="Genome Biol.">
        <title>Sequencing three crocodilian genomes to illuminate the evolution of archosaurs and amniotes.</title>
        <authorList>
            <person name="St John J.A."/>
            <person name="Braun E.L."/>
            <person name="Isberg S.R."/>
            <person name="Miles L.G."/>
            <person name="Chong A.Y."/>
            <person name="Gongora J."/>
            <person name="Dalzell P."/>
            <person name="Moran C."/>
            <person name="Bed'hom B."/>
            <person name="Abzhanov A."/>
            <person name="Burgess S.C."/>
            <person name="Cooksey A.M."/>
            <person name="Castoe T.A."/>
            <person name="Crawford N.G."/>
            <person name="Densmore L.D."/>
            <person name="Drew J.C."/>
            <person name="Edwards S.V."/>
            <person name="Faircloth B.C."/>
            <person name="Fujita M.K."/>
            <person name="Greenwold M.J."/>
            <person name="Hoffmann F.G."/>
            <person name="Howard J.M."/>
            <person name="Iguchi T."/>
            <person name="Janes D.E."/>
            <person name="Khan S.Y."/>
            <person name="Kohno S."/>
            <person name="de Koning A.J."/>
            <person name="Lance S.L."/>
            <person name="McCarthy F.M."/>
            <person name="McCormack J.E."/>
            <person name="Merchant M.E."/>
            <person name="Peterson D.G."/>
            <person name="Pollock D.D."/>
            <person name="Pourmand N."/>
            <person name="Raney B.J."/>
            <person name="Roessler K.A."/>
            <person name="Sanford J.R."/>
            <person name="Sawyer R.H."/>
            <person name="Schmidt C.J."/>
            <person name="Triplett E.W."/>
            <person name="Tuberville T.D."/>
            <person name="Venegas-Anaya M."/>
            <person name="Howard J.T."/>
            <person name="Jarvis E.D."/>
            <person name="Guillette L.J.Jr."/>
            <person name="Glenn T.C."/>
            <person name="Green R.E."/>
            <person name="Ray D.A."/>
        </authorList>
    </citation>
    <scope>NUCLEOTIDE SEQUENCE [LARGE SCALE GENOMIC DNA]</scope>
    <source>
        <strain evidence="2">KSC_2009_1</strain>
    </source>
</reference>
<gene>
    <name evidence="2" type="ORF">Y1Q_0020809</name>
</gene>
<sequence>MESSGSNSYSDSCVQTEQSRWSVHLVLGTLWRRGGSTATCSPAFPPESRVLRGAGNEGSRFQHMELPSSGA</sequence>
<protein>
    <submittedName>
        <fullName evidence="2">Uncharacterized protein</fullName>
    </submittedName>
</protein>
<evidence type="ECO:0000313" key="3">
    <source>
        <dbReference type="Proteomes" id="UP000050525"/>
    </source>
</evidence>
<accession>A0A151NDL0</accession>
<evidence type="ECO:0000313" key="2">
    <source>
        <dbReference type="EMBL" id="KYO34901.1"/>
    </source>
</evidence>
<dbReference type="AlphaFoldDB" id="A0A151NDL0"/>
<proteinExistence type="predicted"/>
<organism evidence="2 3">
    <name type="scientific">Alligator mississippiensis</name>
    <name type="common">American alligator</name>
    <dbReference type="NCBI Taxonomy" id="8496"/>
    <lineage>
        <taxon>Eukaryota</taxon>
        <taxon>Metazoa</taxon>
        <taxon>Chordata</taxon>
        <taxon>Craniata</taxon>
        <taxon>Vertebrata</taxon>
        <taxon>Euteleostomi</taxon>
        <taxon>Archelosauria</taxon>
        <taxon>Archosauria</taxon>
        <taxon>Crocodylia</taxon>
        <taxon>Alligatoridae</taxon>
        <taxon>Alligatorinae</taxon>
        <taxon>Alligator</taxon>
    </lineage>
</organism>
<keyword evidence="3" id="KW-1185">Reference proteome</keyword>
<name>A0A151NDL0_ALLMI</name>
<feature type="region of interest" description="Disordered" evidence="1">
    <location>
        <begin position="37"/>
        <end position="71"/>
    </location>
</feature>
<evidence type="ECO:0000256" key="1">
    <source>
        <dbReference type="SAM" id="MobiDB-lite"/>
    </source>
</evidence>
<dbReference type="EMBL" id="AKHW03003275">
    <property type="protein sequence ID" value="KYO34901.1"/>
    <property type="molecule type" value="Genomic_DNA"/>
</dbReference>
<comment type="caution">
    <text evidence="2">The sequence shown here is derived from an EMBL/GenBank/DDBJ whole genome shotgun (WGS) entry which is preliminary data.</text>
</comment>
<dbReference type="Proteomes" id="UP000050525">
    <property type="component" value="Unassembled WGS sequence"/>
</dbReference>